<dbReference type="AlphaFoldDB" id="A0A1X1CNZ8"/>
<dbReference type="Pfam" id="PF06892">
    <property type="entry name" value="Phage_CP76"/>
    <property type="match status" value="1"/>
</dbReference>
<organism evidence="1 2">
    <name type="scientific">Pantoea rwandensis</name>
    <dbReference type="NCBI Taxonomy" id="1076550"/>
    <lineage>
        <taxon>Bacteria</taxon>
        <taxon>Pseudomonadati</taxon>
        <taxon>Pseudomonadota</taxon>
        <taxon>Gammaproteobacteria</taxon>
        <taxon>Enterobacterales</taxon>
        <taxon>Erwiniaceae</taxon>
        <taxon>Pantoea</taxon>
    </lineage>
</organism>
<evidence type="ECO:0000313" key="2">
    <source>
        <dbReference type="Proteomes" id="UP000193558"/>
    </source>
</evidence>
<dbReference type="RefSeq" id="WP_084937833.1">
    <property type="nucleotide sequence ID" value="NZ_MLFR01000039.1"/>
</dbReference>
<evidence type="ECO:0000313" key="1">
    <source>
        <dbReference type="EMBL" id="ORM66101.1"/>
    </source>
</evidence>
<dbReference type="InterPro" id="IPR048188">
    <property type="entry name" value="YmfL-like"/>
</dbReference>
<name>A0A1X1CNZ8_9GAMM</name>
<gene>
    <name evidence="1" type="ORF">HA51_23965</name>
</gene>
<accession>A0A1X1CNZ8</accession>
<dbReference type="NCBIfam" id="NF041471">
    <property type="entry name" value="phage_reg_YmfL"/>
    <property type="match status" value="1"/>
</dbReference>
<proteinExistence type="predicted"/>
<dbReference type="EMBL" id="MLFR01000039">
    <property type="protein sequence ID" value="ORM66101.1"/>
    <property type="molecule type" value="Genomic_DNA"/>
</dbReference>
<sequence length="177" mass="19846">MVDTINIAIRLMCKAHPQGRLGMASDMGMTIDQFHNHLYRKCGSRFFTMDELQQMEDLSNSNHLAEYFANRRGLTLVDIASVQNVDKVDLFDIEMRSNAAAGQLAIAKQEAAADGVIDKQELKKLSGLFQQKMRHQMHGFFGFLALYGASVSEHNVDMFMANRKVEVAGMQVQSAEV</sequence>
<dbReference type="Proteomes" id="UP000193558">
    <property type="component" value="Unassembled WGS sequence"/>
</dbReference>
<comment type="caution">
    <text evidence="1">The sequence shown here is derived from an EMBL/GenBank/DDBJ whole genome shotgun (WGS) entry which is preliminary data.</text>
</comment>
<dbReference type="InterPro" id="IPR009679">
    <property type="entry name" value="Phage_186_CII-like"/>
</dbReference>
<dbReference type="GO" id="GO:0003677">
    <property type="term" value="F:DNA binding"/>
    <property type="evidence" value="ECO:0007669"/>
    <property type="project" value="InterPro"/>
</dbReference>
<dbReference type="OrthoDB" id="6956679at2"/>
<reference evidence="1 2" key="1">
    <citation type="journal article" date="2017" name="Antonie Van Leeuwenhoek">
        <title>Phylogenomic resolution of the bacterial genus Pantoea and its relationship with Erwinia and Tatumella.</title>
        <authorList>
            <person name="Palmer M."/>
            <person name="Steenkamp E.T."/>
            <person name="Coetzee M.P."/>
            <person name="Chan W.Y."/>
            <person name="van Zyl E."/>
            <person name="De Maayer P."/>
            <person name="Coutinho T.A."/>
            <person name="Blom J."/>
            <person name="Smits T.H."/>
            <person name="Duffy B."/>
            <person name="Venter S.N."/>
        </authorList>
    </citation>
    <scope>NUCLEOTIDE SEQUENCE [LARGE SCALE GENOMIC DNA]</scope>
    <source>
        <strain evidence="1 2">LMG 26275</strain>
    </source>
</reference>
<protein>
    <submittedName>
        <fullName evidence="1">Uncharacterized protein</fullName>
    </submittedName>
</protein>